<dbReference type="AlphaFoldDB" id="A0A5J5F960"/>
<gene>
    <name evidence="2" type="ORF">FN846DRAFT_78461</name>
</gene>
<evidence type="ECO:0000256" key="1">
    <source>
        <dbReference type="SAM" id="MobiDB-lite"/>
    </source>
</evidence>
<comment type="caution">
    <text evidence="2">The sequence shown here is derived from an EMBL/GenBank/DDBJ whole genome shotgun (WGS) entry which is preliminary data.</text>
</comment>
<dbReference type="EMBL" id="VXIS01000013">
    <property type="protein sequence ID" value="KAA8913631.1"/>
    <property type="molecule type" value="Genomic_DNA"/>
</dbReference>
<feature type="compositionally biased region" description="Polar residues" evidence="1">
    <location>
        <begin position="98"/>
        <end position="107"/>
    </location>
</feature>
<feature type="compositionally biased region" description="Basic and acidic residues" evidence="1">
    <location>
        <begin position="64"/>
        <end position="79"/>
    </location>
</feature>
<proteinExistence type="predicted"/>
<name>A0A5J5F960_9PEZI</name>
<protein>
    <submittedName>
        <fullName evidence="2">Uncharacterized protein</fullName>
    </submittedName>
</protein>
<dbReference type="PROSITE" id="PS51257">
    <property type="entry name" value="PROKAR_LIPOPROTEIN"/>
    <property type="match status" value="1"/>
</dbReference>
<feature type="region of interest" description="Disordered" evidence="1">
    <location>
        <begin position="57"/>
        <end position="108"/>
    </location>
</feature>
<sequence>MRLCRSFFEHPGAHWYLDVPLSCHTCHCTSLIACCLAAPTAALPPLPPPLARELSSKAAAVRVSESKRPPIHDRPRSPGEVRNNIGAHSDNPRGEGAKTTQLSSHSASHAPRWLRECLLQRRQHSQGDGHYWLGLSVATISPVTITNGADIPLDPSFAVIPSPSVSSDNQNPAPPSNRDNAVANFSPCK</sequence>
<evidence type="ECO:0000313" key="3">
    <source>
        <dbReference type="Proteomes" id="UP000326924"/>
    </source>
</evidence>
<dbReference type="InParanoid" id="A0A5J5F960"/>
<reference evidence="2 3" key="1">
    <citation type="submission" date="2019-09" db="EMBL/GenBank/DDBJ databases">
        <title>Draft genome of the ectomycorrhizal ascomycete Sphaerosporella brunnea.</title>
        <authorList>
            <consortium name="DOE Joint Genome Institute"/>
            <person name="Benucci G.M."/>
            <person name="Marozzi G."/>
            <person name="Antonielli L."/>
            <person name="Sanchez S."/>
            <person name="Marco P."/>
            <person name="Wang X."/>
            <person name="Falini L.B."/>
            <person name="Barry K."/>
            <person name="Haridas S."/>
            <person name="Lipzen A."/>
            <person name="Labutti K."/>
            <person name="Grigoriev I.V."/>
            <person name="Murat C."/>
            <person name="Martin F."/>
            <person name="Albertini E."/>
            <person name="Donnini D."/>
            <person name="Bonito G."/>
        </authorList>
    </citation>
    <scope>NUCLEOTIDE SEQUENCE [LARGE SCALE GENOMIC DNA]</scope>
    <source>
        <strain evidence="2 3">Sb_GMNB300</strain>
    </source>
</reference>
<accession>A0A5J5F960</accession>
<dbReference type="Proteomes" id="UP000326924">
    <property type="component" value="Unassembled WGS sequence"/>
</dbReference>
<feature type="region of interest" description="Disordered" evidence="1">
    <location>
        <begin position="161"/>
        <end position="189"/>
    </location>
</feature>
<evidence type="ECO:0000313" key="2">
    <source>
        <dbReference type="EMBL" id="KAA8913631.1"/>
    </source>
</evidence>
<keyword evidence="3" id="KW-1185">Reference proteome</keyword>
<organism evidence="2 3">
    <name type="scientific">Sphaerosporella brunnea</name>
    <dbReference type="NCBI Taxonomy" id="1250544"/>
    <lineage>
        <taxon>Eukaryota</taxon>
        <taxon>Fungi</taxon>
        <taxon>Dikarya</taxon>
        <taxon>Ascomycota</taxon>
        <taxon>Pezizomycotina</taxon>
        <taxon>Pezizomycetes</taxon>
        <taxon>Pezizales</taxon>
        <taxon>Pyronemataceae</taxon>
        <taxon>Sphaerosporella</taxon>
    </lineage>
</organism>